<organism evidence="1 2">
    <name type="scientific">Phytophthora palmivora</name>
    <dbReference type="NCBI Taxonomy" id="4796"/>
    <lineage>
        <taxon>Eukaryota</taxon>
        <taxon>Sar</taxon>
        <taxon>Stramenopiles</taxon>
        <taxon>Oomycota</taxon>
        <taxon>Peronosporomycetes</taxon>
        <taxon>Peronosporales</taxon>
        <taxon>Peronosporaceae</taxon>
        <taxon>Phytophthora</taxon>
    </lineage>
</organism>
<comment type="caution">
    <text evidence="1">The sequence shown here is derived from an EMBL/GenBank/DDBJ whole genome shotgun (WGS) entry which is preliminary data.</text>
</comment>
<keyword evidence="2" id="KW-1185">Reference proteome</keyword>
<dbReference type="Proteomes" id="UP000237271">
    <property type="component" value="Unassembled WGS sequence"/>
</dbReference>
<evidence type="ECO:0000313" key="2">
    <source>
        <dbReference type="Proteomes" id="UP000237271"/>
    </source>
</evidence>
<dbReference type="EMBL" id="NCKW01000129">
    <property type="protein sequence ID" value="POM81237.1"/>
    <property type="molecule type" value="Genomic_DNA"/>
</dbReference>
<sequence>MPVKTEVNRKPNKECSQKSRQRVCKVCWLLKDVVIGGDTSFRCSACVLTTYNKKIGEAKPSQVYLCNKLMHAFDVHALRYGTSAGEMGKTSRRNAKFGGRR</sequence>
<dbReference type="AlphaFoldDB" id="A0A2P4YTW4"/>
<reference evidence="1 2" key="1">
    <citation type="journal article" date="2017" name="Genome Biol. Evol.">
        <title>Phytophthora megakarya and P. palmivora, closely related causal agents of cacao black pod rot, underwent increases in genome sizes and gene numbers by different mechanisms.</title>
        <authorList>
            <person name="Ali S.S."/>
            <person name="Shao J."/>
            <person name="Lary D.J."/>
            <person name="Kronmiller B."/>
            <person name="Shen D."/>
            <person name="Strem M.D."/>
            <person name="Amoako-Attah I."/>
            <person name="Akrofi A.Y."/>
            <person name="Begoude B.A."/>
            <person name="Ten Hoopen G.M."/>
            <person name="Coulibaly K."/>
            <person name="Kebe B.I."/>
            <person name="Melnick R.L."/>
            <person name="Guiltinan M.J."/>
            <person name="Tyler B.M."/>
            <person name="Meinhardt L.W."/>
            <person name="Bailey B.A."/>
        </authorList>
    </citation>
    <scope>NUCLEOTIDE SEQUENCE [LARGE SCALE GENOMIC DNA]</scope>
    <source>
        <strain evidence="2">sbr112.9</strain>
    </source>
</reference>
<proteinExistence type="predicted"/>
<evidence type="ECO:0000313" key="1">
    <source>
        <dbReference type="EMBL" id="POM81237.1"/>
    </source>
</evidence>
<gene>
    <name evidence="1" type="ORF">PHPALM_817</name>
</gene>
<accession>A0A2P4YTW4</accession>
<protein>
    <submittedName>
        <fullName evidence="1">Uncharacterized protein</fullName>
    </submittedName>
</protein>
<name>A0A2P4YTW4_9STRA</name>